<dbReference type="Proteomes" id="UP000274756">
    <property type="component" value="Unassembled WGS sequence"/>
</dbReference>
<keyword evidence="4" id="KW-1185">Reference proteome</keyword>
<gene>
    <name evidence="2" type="ORF">DME_LOCUS10239</name>
</gene>
<name>A0A0N4UK75_DRAME</name>
<accession>A0A0N4UK75</accession>
<reference evidence="5" key="1">
    <citation type="submission" date="2017-02" db="UniProtKB">
        <authorList>
            <consortium name="WormBaseParasite"/>
        </authorList>
    </citation>
    <scope>IDENTIFICATION</scope>
</reference>
<evidence type="ECO:0000259" key="1">
    <source>
        <dbReference type="Pfam" id="PF21599"/>
    </source>
</evidence>
<proteinExistence type="predicted"/>
<dbReference type="STRING" id="318479.A0A0N4UK75"/>
<evidence type="ECO:0000313" key="4">
    <source>
        <dbReference type="Proteomes" id="UP000274756"/>
    </source>
</evidence>
<evidence type="ECO:0000313" key="2">
    <source>
        <dbReference type="EMBL" id="VDN60266.1"/>
    </source>
</evidence>
<dbReference type="InterPro" id="IPR048325">
    <property type="entry name" value="ZSWIM3_N"/>
</dbReference>
<dbReference type="WBParaSite" id="DME_0000810301-mRNA-1">
    <property type="protein sequence ID" value="DME_0000810301-mRNA-1"/>
    <property type="gene ID" value="DME_0000810301"/>
</dbReference>
<protein>
    <submittedName>
        <fullName evidence="5">FAR1 domain-containing protein</fullName>
    </submittedName>
</protein>
<dbReference type="PANTHER" id="PTHR31569:SF0">
    <property type="entry name" value="ZINC FINGER SWIM DOMAIN-CONTAINING PROTEIN 1"/>
    <property type="match status" value="1"/>
</dbReference>
<dbReference type="Pfam" id="PF21599">
    <property type="entry name" value="ZSWIM3_N"/>
    <property type="match status" value="1"/>
</dbReference>
<reference evidence="2 4" key="2">
    <citation type="submission" date="2018-11" db="EMBL/GenBank/DDBJ databases">
        <authorList>
            <consortium name="Pathogen Informatics"/>
        </authorList>
    </citation>
    <scope>NUCLEOTIDE SEQUENCE [LARGE SCALE GENOMIC DNA]</scope>
</reference>
<organism evidence="3 5">
    <name type="scientific">Dracunculus medinensis</name>
    <name type="common">Guinea worm</name>
    <dbReference type="NCBI Taxonomy" id="318479"/>
    <lineage>
        <taxon>Eukaryota</taxon>
        <taxon>Metazoa</taxon>
        <taxon>Ecdysozoa</taxon>
        <taxon>Nematoda</taxon>
        <taxon>Chromadorea</taxon>
        <taxon>Rhabditida</taxon>
        <taxon>Spirurina</taxon>
        <taxon>Dracunculoidea</taxon>
        <taxon>Dracunculidae</taxon>
        <taxon>Dracunculus</taxon>
    </lineage>
</organism>
<dbReference type="PANTHER" id="PTHR31569">
    <property type="entry name" value="SWIM-TYPE DOMAIN-CONTAINING PROTEIN"/>
    <property type="match status" value="1"/>
</dbReference>
<feature type="domain" description="ZSWIM3 N-terminal" evidence="1">
    <location>
        <begin position="23"/>
        <end position="125"/>
    </location>
</feature>
<evidence type="ECO:0000313" key="3">
    <source>
        <dbReference type="Proteomes" id="UP000038040"/>
    </source>
</evidence>
<sequence>MDEEKNEKLLTNFPEGSPELIRKNQTFKSFRAFEKAFCAWQEKNFFTYRVYSSDCKKLKDGTKDPEICYNYVVYQCVHYGEPRKRGNGIRKQEYLASNCKARLRLNYDSRKKLLEISRLSYEHNHVCDKDSYLKALNRRRQQATSQHVTKKKARTQSNIICRKDHVLSNLKTQKEDLNYNREDGSSMVSPNSPMCQLNEPTMEKISSELHYR</sequence>
<dbReference type="AlphaFoldDB" id="A0A0N4UK75"/>
<dbReference type="EMBL" id="UYYG01001208">
    <property type="protein sequence ID" value="VDN60266.1"/>
    <property type="molecule type" value="Genomic_DNA"/>
</dbReference>
<dbReference type="InterPro" id="IPR052579">
    <property type="entry name" value="Zinc_finger_SWIM"/>
</dbReference>
<dbReference type="Proteomes" id="UP000038040">
    <property type="component" value="Unplaced"/>
</dbReference>
<dbReference type="OrthoDB" id="5915810at2759"/>
<evidence type="ECO:0000313" key="5">
    <source>
        <dbReference type="WBParaSite" id="DME_0000810301-mRNA-1"/>
    </source>
</evidence>